<accession>A0A6D2I961</accession>
<evidence type="ECO:0000256" key="1">
    <source>
        <dbReference type="SAM" id="MobiDB-lite"/>
    </source>
</evidence>
<feature type="compositionally biased region" description="Polar residues" evidence="1">
    <location>
        <begin position="102"/>
        <end position="114"/>
    </location>
</feature>
<keyword evidence="3" id="KW-1185">Reference proteome</keyword>
<dbReference type="EMBL" id="CACVBM020000887">
    <property type="protein sequence ID" value="CAA7024251.1"/>
    <property type="molecule type" value="Genomic_DNA"/>
</dbReference>
<evidence type="ECO:0000313" key="2">
    <source>
        <dbReference type="EMBL" id="CAA7024251.1"/>
    </source>
</evidence>
<protein>
    <submittedName>
        <fullName evidence="2">Uncharacterized protein</fullName>
    </submittedName>
</protein>
<dbReference type="Proteomes" id="UP000467841">
    <property type="component" value="Unassembled WGS sequence"/>
</dbReference>
<dbReference type="AlphaFoldDB" id="A0A6D2I961"/>
<comment type="caution">
    <text evidence="2">The sequence shown here is derived from an EMBL/GenBank/DDBJ whole genome shotgun (WGS) entry which is preliminary data.</text>
</comment>
<organism evidence="2 3">
    <name type="scientific">Microthlaspi erraticum</name>
    <dbReference type="NCBI Taxonomy" id="1685480"/>
    <lineage>
        <taxon>Eukaryota</taxon>
        <taxon>Viridiplantae</taxon>
        <taxon>Streptophyta</taxon>
        <taxon>Embryophyta</taxon>
        <taxon>Tracheophyta</taxon>
        <taxon>Spermatophyta</taxon>
        <taxon>Magnoliopsida</taxon>
        <taxon>eudicotyledons</taxon>
        <taxon>Gunneridae</taxon>
        <taxon>Pentapetalae</taxon>
        <taxon>rosids</taxon>
        <taxon>malvids</taxon>
        <taxon>Brassicales</taxon>
        <taxon>Brassicaceae</taxon>
        <taxon>Coluteocarpeae</taxon>
        <taxon>Microthlaspi</taxon>
    </lineage>
</organism>
<proteinExistence type="predicted"/>
<reference evidence="2" key="1">
    <citation type="submission" date="2020-01" db="EMBL/GenBank/DDBJ databases">
        <authorList>
            <person name="Mishra B."/>
        </authorList>
    </citation>
    <scope>NUCLEOTIDE SEQUENCE [LARGE SCALE GENOMIC DNA]</scope>
</reference>
<dbReference type="OrthoDB" id="1092877at2759"/>
<feature type="region of interest" description="Disordered" evidence="1">
    <location>
        <begin position="99"/>
        <end position="134"/>
    </location>
</feature>
<sequence>MSHGSEISGGLSTTRKNKVFLETAPRKKGRIRGIGSLQSQIDCSIGDSLHGSVSSRSEESRELAEMKARLASQNTMLACYKEMFDVLVTQDDRLASIMARHLSQQQPGSSSAQHPPSPSDGTDGTGTGTNSTQF</sequence>
<name>A0A6D2I961_9BRAS</name>
<evidence type="ECO:0000313" key="3">
    <source>
        <dbReference type="Proteomes" id="UP000467841"/>
    </source>
</evidence>
<gene>
    <name evidence="2" type="ORF">MERR_LOCUS11486</name>
</gene>